<gene>
    <name evidence="4" type="ORF">SAMN05443287_12010</name>
</gene>
<evidence type="ECO:0000259" key="2">
    <source>
        <dbReference type="Pfam" id="PF00656"/>
    </source>
</evidence>
<accession>A0A1H7DXC1</accession>
<dbReference type="GO" id="GO:0007165">
    <property type="term" value="P:signal transduction"/>
    <property type="evidence" value="ECO:0007669"/>
    <property type="project" value="InterPro"/>
</dbReference>
<dbReference type="AlphaFoldDB" id="A0A1H7DXC1"/>
<dbReference type="InterPro" id="IPR035897">
    <property type="entry name" value="Toll_tir_struct_dom_sf"/>
</dbReference>
<protein>
    <submittedName>
        <fullName evidence="4">TIR domain-containing protein</fullName>
    </submittedName>
</protein>
<dbReference type="InterPro" id="IPR000157">
    <property type="entry name" value="TIR_dom"/>
</dbReference>
<feature type="domain" description="Peptidase C14 caspase" evidence="2">
    <location>
        <begin position="3"/>
        <end position="211"/>
    </location>
</feature>
<dbReference type="Pfam" id="PF00656">
    <property type="entry name" value="Peptidase_C14"/>
    <property type="match status" value="1"/>
</dbReference>
<dbReference type="NCBIfam" id="NF040588">
    <property type="entry name" value="FxsC_Nterm"/>
    <property type="match status" value="1"/>
</dbReference>
<dbReference type="InterPro" id="IPR047603">
    <property type="entry name" value="FxsC_N"/>
</dbReference>
<proteinExistence type="predicted"/>
<dbReference type="EMBL" id="FNYV01000020">
    <property type="protein sequence ID" value="SEK06024.1"/>
    <property type="molecule type" value="Genomic_DNA"/>
</dbReference>
<reference evidence="5" key="1">
    <citation type="submission" date="2016-10" db="EMBL/GenBank/DDBJ databases">
        <authorList>
            <person name="Varghese N."/>
            <person name="Submissions S."/>
        </authorList>
    </citation>
    <scope>NUCLEOTIDE SEQUENCE [LARGE SCALE GENOMIC DNA]</scope>
    <source>
        <strain evidence="5">CGMCC 4.7038</strain>
    </source>
</reference>
<dbReference type="Pfam" id="PF13749">
    <property type="entry name" value="HATPase_c_4"/>
    <property type="match status" value="1"/>
</dbReference>
<dbReference type="Gene3D" id="3.40.50.10140">
    <property type="entry name" value="Toll/interleukin-1 receptor homology (TIR) domain"/>
    <property type="match status" value="1"/>
</dbReference>
<dbReference type="OrthoDB" id="9150238at2"/>
<name>A0A1H7DXC1_9ACTN</name>
<evidence type="ECO:0000256" key="1">
    <source>
        <dbReference type="SAM" id="MobiDB-lite"/>
    </source>
</evidence>
<dbReference type="Proteomes" id="UP000198707">
    <property type="component" value="Unassembled WGS sequence"/>
</dbReference>
<feature type="region of interest" description="Disordered" evidence="1">
    <location>
        <begin position="243"/>
        <end position="263"/>
    </location>
</feature>
<feature type="domain" description="TIR" evidence="3">
    <location>
        <begin position="591"/>
        <end position="640"/>
    </location>
</feature>
<dbReference type="InterPro" id="IPR011600">
    <property type="entry name" value="Pept_C14_caspase"/>
</dbReference>
<evidence type="ECO:0000259" key="3">
    <source>
        <dbReference type="Pfam" id="PF13676"/>
    </source>
</evidence>
<dbReference type="Gene3D" id="3.30.565.60">
    <property type="match status" value="1"/>
</dbReference>
<dbReference type="PANTHER" id="PTHR30595">
    <property type="entry name" value="GLPR-RELATED TRANSCRIPTIONAL REPRESSOR"/>
    <property type="match status" value="1"/>
</dbReference>
<keyword evidence="5" id="KW-1185">Reference proteome</keyword>
<dbReference type="GO" id="GO:0004197">
    <property type="term" value="F:cysteine-type endopeptidase activity"/>
    <property type="evidence" value="ECO:0007669"/>
    <property type="project" value="InterPro"/>
</dbReference>
<dbReference type="RefSeq" id="WP_092383528.1">
    <property type="nucleotide sequence ID" value="NZ_BOPI01000065.1"/>
</dbReference>
<evidence type="ECO:0000313" key="4">
    <source>
        <dbReference type="EMBL" id="SEK06024.1"/>
    </source>
</evidence>
<dbReference type="PANTHER" id="PTHR30595:SF6">
    <property type="entry name" value="SCHLAFEN ALBA-2 DOMAIN-CONTAINING PROTEIN"/>
    <property type="match status" value="1"/>
</dbReference>
<dbReference type="SUPFAM" id="SSF52200">
    <property type="entry name" value="Toll/Interleukin receptor TIR domain"/>
    <property type="match status" value="1"/>
</dbReference>
<dbReference type="GO" id="GO:0006508">
    <property type="term" value="P:proteolysis"/>
    <property type="evidence" value="ECO:0007669"/>
    <property type="project" value="InterPro"/>
</dbReference>
<dbReference type="STRING" id="1144548.SAMN05443287_12010"/>
<dbReference type="Pfam" id="PF13676">
    <property type="entry name" value="TIR_2"/>
    <property type="match status" value="1"/>
</dbReference>
<organism evidence="4 5">
    <name type="scientific">Micromonospora phaseoli</name>
    <dbReference type="NCBI Taxonomy" id="1144548"/>
    <lineage>
        <taxon>Bacteria</taxon>
        <taxon>Bacillati</taxon>
        <taxon>Actinomycetota</taxon>
        <taxon>Actinomycetes</taxon>
        <taxon>Micromonosporales</taxon>
        <taxon>Micromonosporaceae</taxon>
        <taxon>Micromonospora</taxon>
    </lineage>
</organism>
<dbReference type="Gene3D" id="3.40.50.1460">
    <property type="match status" value="1"/>
</dbReference>
<sequence length="739" mass="80994">MYRALLVCNSVYEADTSSLATLRGPSTDGPLLRHALVDPRTGMFDERNVDVRMDLPAHELLDAASQFFADSGQDDTLLFYFSGHARSRHNSLFLCCRNTVAGRLAGTAVSNISLGQMITDAAARTKIVLLDCCEAGAWKGAFPESAEFGEGSFLIAACPPSGAAADAERTGMPSPFTQALIDGLRHDATASGPTGHVDLEDLYAYVAKRLKHRITPHRKFDGNGHIPIARRPAQPAAAAVRATRAPAAEPPPRPFIDETTTDTGINSDRVARFRADLRPEITGRMPEQLTTVEFLQRANLLRHGRLTRAGALLFGDDPTAVVPTAVVQCTQVHGLDKTALMDAQPPFAGSVPEQIVHARDFVAKLVHRGEEPTEDDARAQPFYDYPMIAVREIIANALVHRDYEHAQSCVHVRVYADRIEVVNPGSWQGAELSPDVRRALGDLASESRRPNFRLAHILTWVKVVEGEGSGIPRALSECRRIGAPEPTVSFSGGMVIVTLYPREPDTSLIVSPTAAARTEPRRVAADPPAAHRMLTPVFYLSYARAQQSRRPAAPRAEASRHVPQFFDDLSMNVNELLGLPGGEVAGYVDLTLDGGERWQDQVLHAVGTCQVFISLLSPSYFASRWCAMEWDAFARRRTTDRRSGAPVPSTGFLPLSWVPTSKAIPQPIAEINTFGAALDPEVRRHYQAEGLYGLMTMRLDHEYAQVVWRVAMQIAQMCQEQTVEPDVPLTAYDLKDTFS</sequence>
<evidence type="ECO:0000313" key="5">
    <source>
        <dbReference type="Proteomes" id="UP000198707"/>
    </source>
</evidence>
<dbReference type="InterPro" id="IPR038475">
    <property type="entry name" value="RecG_C_sf"/>
</dbReference>